<organism evidence="1 2">
    <name type="scientific">Hungatella hathewayi DSM 13479</name>
    <dbReference type="NCBI Taxonomy" id="566550"/>
    <lineage>
        <taxon>Bacteria</taxon>
        <taxon>Bacillati</taxon>
        <taxon>Bacillota</taxon>
        <taxon>Clostridia</taxon>
        <taxon>Lachnospirales</taxon>
        <taxon>Lachnospiraceae</taxon>
        <taxon>Hungatella</taxon>
    </lineage>
</organism>
<sequence>MTVEETGDCLRENQKELIERIKRGKYTPDPVRRVEIPKPEGGVRKLGIPTVKDRIF</sequence>
<evidence type="ECO:0000313" key="1">
    <source>
        <dbReference type="EMBL" id="EFC96730.1"/>
    </source>
</evidence>
<accession>D3AN79</accession>
<dbReference type="SUPFAM" id="SSF56672">
    <property type="entry name" value="DNA/RNA polymerases"/>
    <property type="match status" value="1"/>
</dbReference>
<evidence type="ECO:0000313" key="2">
    <source>
        <dbReference type="Proteomes" id="UP000004968"/>
    </source>
</evidence>
<evidence type="ECO:0008006" key="3">
    <source>
        <dbReference type="Google" id="ProtNLM"/>
    </source>
</evidence>
<dbReference type="AlphaFoldDB" id="D3AN79"/>
<dbReference type="HOGENOM" id="CLU_209624_0_0_9"/>
<dbReference type="Proteomes" id="UP000004968">
    <property type="component" value="Unassembled WGS sequence"/>
</dbReference>
<protein>
    <recommendedName>
        <fullName evidence="3">Reverse transcriptase domain-containing protein</fullName>
    </recommendedName>
</protein>
<dbReference type="InterPro" id="IPR043502">
    <property type="entry name" value="DNA/RNA_pol_sf"/>
</dbReference>
<name>D3AN79_9FIRM</name>
<gene>
    <name evidence="1" type="ORF">CLOSTHATH_05079</name>
</gene>
<reference evidence="1 2" key="1">
    <citation type="submission" date="2010-01" db="EMBL/GenBank/DDBJ databases">
        <authorList>
            <person name="Weinstock G."/>
            <person name="Sodergren E."/>
            <person name="Clifton S."/>
            <person name="Fulton L."/>
            <person name="Fulton B."/>
            <person name="Courtney L."/>
            <person name="Fronick C."/>
            <person name="Harrison M."/>
            <person name="Strong C."/>
            <person name="Farmer C."/>
            <person name="Delahaunty K."/>
            <person name="Markovic C."/>
            <person name="Hall O."/>
            <person name="Minx P."/>
            <person name="Tomlinson C."/>
            <person name="Mitreva M."/>
            <person name="Nelson J."/>
            <person name="Hou S."/>
            <person name="Wollam A."/>
            <person name="Pepin K.H."/>
            <person name="Johnson M."/>
            <person name="Bhonagiri V."/>
            <person name="Nash W.E."/>
            <person name="Warren W."/>
            <person name="Chinwalla A."/>
            <person name="Mardis E.R."/>
            <person name="Wilson R.K."/>
        </authorList>
    </citation>
    <scope>NUCLEOTIDE SEQUENCE [LARGE SCALE GENOMIC DNA]</scope>
    <source>
        <strain evidence="1 2">DSM 13479</strain>
    </source>
</reference>
<proteinExistence type="predicted"/>
<dbReference type="EMBL" id="ACIO01000505">
    <property type="protein sequence ID" value="EFC96730.1"/>
    <property type="molecule type" value="Genomic_DNA"/>
</dbReference>
<comment type="caution">
    <text evidence="1">The sequence shown here is derived from an EMBL/GenBank/DDBJ whole genome shotgun (WGS) entry which is preliminary data.</text>
</comment>
<feature type="non-terminal residue" evidence="1">
    <location>
        <position position="56"/>
    </location>
</feature>